<evidence type="ECO:0000256" key="1">
    <source>
        <dbReference type="ARBA" id="ARBA00022857"/>
    </source>
</evidence>
<dbReference type="CDD" id="cd05259">
    <property type="entry name" value="PCBER_SDR_a"/>
    <property type="match status" value="1"/>
</dbReference>
<feature type="transmembrane region" description="Helical" evidence="3">
    <location>
        <begin position="78"/>
        <end position="106"/>
    </location>
</feature>
<keyword evidence="3" id="KW-0812">Transmembrane</keyword>
<dbReference type="GO" id="GO:0016491">
    <property type="term" value="F:oxidoreductase activity"/>
    <property type="evidence" value="ECO:0007669"/>
    <property type="project" value="UniProtKB-KW"/>
</dbReference>
<dbReference type="InterPro" id="IPR051609">
    <property type="entry name" value="NmrA/Isoflavone_reductase-like"/>
</dbReference>
<keyword evidence="3" id="KW-0472">Membrane</keyword>
<dbReference type="SUPFAM" id="SSF51735">
    <property type="entry name" value="NAD(P)-binding Rossmann-fold domains"/>
    <property type="match status" value="1"/>
</dbReference>
<dbReference type="PANTHER" id="PTHR47706">
    <property type="entry name" value="NMRA-LIKE FAMILY PROTEIN"/>
    <property type="match status" value="1"/>
</dbReference>
<protein>
    <recommendedName>
        <fullName evidence="4">NmrA-like domain-containing protein</fullName>
    </recommendedName>
</protein>
<dbReference type="Pfam" id="PF05368">
    <property type="entry name" value="NmrA"/>
    <property type="match status" value="1"/>
</dbReference>
<evidence type="ECO:0000259" key="4">
    <source>
        <dbReference type="Pfam" id="PF05368"/>
    </source>
</evidence>
<feature type="transmembrane region" description="Helical" evidence="3">
    <location>
        <begin position="224"/>
        <end position="246"/>
    </location>
</feature>
<proteinExistence type="predicted"/>
<dbReference type="VEuPathDB" id="FungiDB:PV10_08979"/>
<gene>
    <name evidence="5" type="ORF">B0A52_10277</name>
</gene>
<dbReference type="OrthoDB" id="9974981at2759"/>
<dbReference type="AlphaFoldDB" id="A0A438MQH2"/>
<keyword evidence="1" id="KW-0521">NADP</keyword>
<evidence type="ECO:0000256" key="2">
    <source>
        <dbReference type="ARBA" id="ARBA00023002"/>
    </source>
</evidence>
<keyword evidence="2" id="KW-0560">Oxidoreductase</keyword>
<organism evidence="5 6">
    <name type="scientific">Exophiala mesophila</name>
    <name type="common">Black yeast-like fungus</name>
    <dbReference type="NCBI Taxonomy" id="212818"/>
    <lineage>
        <taxon>Eukaryota</taxon>
        <taxon>Fungi</taxon>
        <taxon>Dikarya</taxon>
        <taxon>Ascomycota</taxon>
        <taxon>Pezizomycotina</taxon>
        <taxon>Eurotiomycetes</taxon>
        <taxon>Chaetothyriomycetidae</taxon>
        <taxon>Chaetothyriales</taxon>
        <taxon>Herpotrichiellaceae</taxon>
        <taxon>Exophiala</taxon>
    </lineage>
</organism>
<keyword evidence="3" id="KW-1133">Transmembrane helix</keyword>
<dbReference type="EMBL" id="NAJM01000076">
    <property type="protein sequence ID" value="RVX65864.1"/>
    <property type="molecule type" value="Genomic_DNA"/>
</dbReference>
<feature type="transmembrane region" description="Helical" evidence="3">
    <location>
        <begin position="161"/>
        <end position="184"/>
    </location>
</feature>
<evidence type="ECO:0000313" key="6">
    <source>
        <dbReference type="Proteomes" id="UP000288859"/>
    </source>
</evidence>
<dbReference type="InterPro" id="IPR008030">
    <property type="entry name" value="NmrA-like"/>
</dbReference>
<sequence length="579" mass="64420">MPSVHLPHRHMPSNAIQTFLGAARSFAGHERDKHLPRSTYTTIPGQLIPVHEWDPPKSNVKAELLSRRYARLSHWTRVAAAVSNVMSSILAAVIEAIMIYVIYKYYRTRHIQTPRQSWGPWPRNPVLWPTFMLSALAILTFVVALAQLIAACCRAKHQVTFFSVLYTLTSLLAWGVAAALYRIFKTDKDLWGWSCLDVAKEIQDDLGSQVLDFQVLCKIQGNSWAIAIAESGLKAIISGLAFYFYLKRRSLKKQLARDSAYENYKNFIMSSAKPFHKVTVFGAGGTNIGHHLVKALLSRPGIFTVSIIARKSSKSTFASGAKVHYVEDELPHEQLVEVLRGQDVLVSAIGFGAIQLETKLIDAAIAAKVRRFLPSEYGVNNTYQAARDLCPVFDAKGAIVDFLKEKELEGLTWTSIPTGLWLDWALNPDIAFANINLRTHTASVWAKGDHKLSWTTLPWAAEGIVQIILAGETTANKVVPIRAFEASQNEIIQILESVQKVKYHVTNIDPDSVISESQKIWREEKKGPAALTLVKAGFFLAGYGSNLVDEGIVPTGNEYLTLSPLSMQDIVREAARLWG</sequence>
<evidence type="ECO:0000256" key="3">
    <source>
        <dbReference type="SAM" id="Phobius"/>
    </source>
</evidence>
<dbReference type="InterPro" id="IPR045312">
    <property type="entry name" value="PCBER-like"/>
</dbReference>
<evidence type="ECO:0000313" key="5">
    <source>
        <dbReference type="EMBL" id="RVX65864.1"/>
    </source>
</evidence>
<feature type="transmembrane region" description="Helical" evidence="3">
    <location>
        <begin position="126"/>
        <end position="149"/>
    </location>
</feature>
<dbReference type="PANTHER" id="PTHR47706:SF9">
    <property type="entry name" value="NMRA-LIKE DOMAIN-CONTAINING PROTEIN-RELATED"/>
    <property type="match status" value="1"/>
</dbReference>
<name>A0A438MQH2_EXOME</name>
<dbReference type="Gene3D" id="3.40.50.720">
    <property type="entry name" value="NAD(P)-binding Rossmann-like Domain"/>
    <property type="match status" value="1"/>
</dbReference>
<accession>A0A438MQH2</accession>
<dbReference type="InterPro" id="IPR036291">
    <property type="entry name" value="NAD(P)-bd_dom_sf"/>
</dbReference>
<dbReference type="Proteomes" id="UP000288859">
    <property type="component" value="Unassembled WGS sequence"/>
</dbReference>
<comment type="caution">
    <text evidence="5">The sequence shown here is derived from an EMBL/GenBank/DDBJ whole genome shotgun (WGS) entry which is preliminary data.</text>
</comment>
<dbReference type="Gene3D" id="3.90.25.10">
    <property type="entry name" value="UDP-galactose 4-epimerase, domain 1"/>
    <property type="match status" value="1"/>
</dbReference>
<reference evidence="5 6" key="1">
    <citation type="submission" date="2017-03" db="EMBL/GenBank/DDBJ databases">
        <title>Genomes of endolithic fungi from Antarctica.</title>
        <authorList>
            <person name="Coleine C."/>
            <person name="Masonjones S."/>
            <person name="Stajich J.E."/>
        </authorList>
    </citation>
    <scope>NUCLEOTIDE SEQUENCE [LARGE SCALE GENOMIC DNA]</scope>
    <source>
        <strain evidence="5 6">CCFEE 6314</strain>
    </source>
</reference>
<feature type="domain" description="NmrA-like" evidence="4">
    <location>
        <begin position="277"/>
        <end position="502"/>
    </location>
</feature>